<evidence type="ECO:0000256" key="8">
    <source>
        <dbReference type="RuleBase" id="RU363032"/>
    </source>
</evidence>
<dbReference type="SUPFAM" id="SSF161098">
    <property type="entry name" value="MetI-like"/>
    <property type="match status" value="1"/>
</dbReference>
<dbReference type="RefSeq" id="WP_338204879.1">
    <property type="nucleotide sequence ID" value="NZ_JAEKNR010000227.1"/>
</dbReference>
<evidence type="ECO:0000256" key="5">
    <source>
        <dbReference type="ARBA" id="ARBA00022692"/>
    </source>
</evidence>
<feature type="transmembrane region" description="Helical" evidence="8">
    <location>
        <begin position="24"/>
        <end position="50"/>
    </location>
</feature>
<sequence>MAVAGRITLQGRLSGLRTAGGRNLLLLLPAAYVVVFLLLPLLLTLVWSFWEREGFWMRPAFTPASYVTFFGGPRATVLVRTAVLAMIVTAVGLIAAYPIAYLIGMRLAPAVGRGVLLLFTIPFVVNYILRDVSWTYLLTRDGPVNTALLRLGLIHQPLDWLLFSHFAVLVGLITSYMPFMIYPIWLALTGIDRRLLEASWLLGAKPTMTFLRVTLPLSLPGVFAGLVFAFVGSFGDSAVARILGGSGYQMMGDTITSALGVLNYPLAAAMSTVVVAMMILLLSIWFRLFDARSLLGRVANWRR</sequence>
<dbReference type="Proteomes" id="UP000612893">
    <property type="component" value="Unassembled WGS sequence"/>
</dbReference>
<evidence type="ECO:0000313" key="10">
    <source>
        <dbReference type="EMBL" id="MBJ7600899.1"/>
    </source>
</evidence>
<evidence type="ECO:0000256" key="2">
    <source>
        <dbReference type="ARBA" id="ARBA00007069"/>
    </source>
</evidence>
<dbReference type="InterPro" id="IPR035906">
    <property type="entry name" value="MetI-like_sf"/>
</dbReference>
<dbReference type="Gene3D" id="1.10.3720.10">
    <property type="entry name" value="MetI-like"/>
    <property type="match status" value="1"/>
</dbReference>
<dbReference type="Pfam" id="PF00528">
    <property type="entry name" value="BPD_transp_1"/>
    <property type="match status" value="1"/>
</dbReference>
<feature type="transmembrane region" description="Helical" evidence="8">
    <location>
        <begin position="82"/>
        <end position="103"/>
    </location>
</feature>
<organism evidence="10 11">
    <name type="scientific">Candidatus Nephthysia bennettiae</name>
    <dbReference type="NCBI Taxonomy" id="3127016"/>
    <lineage>
        <taxon>Bacteria</taxon>
        <taxon>Bacillati</taxon>
        <taxon>Candidatus Dormiibacterota</taxon>
        <taxon>Candidatus Dormibacteria</taxon>
        <taxon>Candidatus Dormibacterales</taxon>
        <taxon>Candidatus Dormibacteraceae</taxon>
        <taxon>Candidatus Nephthysia</taxon>
    </lineage>
</organism>
<feature type="transmembrane region" description="Helical" evidence="8">
    <location>
        <begin position="209"/>
        <end position="231"/>
    </location>
</feature>
<comment type="caution">
    <text evidence="10">The sequence shown here is derived from an EMBL/GenBank/DDBJ whole genome shotgun (WGS) entry which is preliminary data.</text>
</comment>
<feature type="transmembrane region" description="Helical" evidence="8">
    <location>
        <begin position="160"/>
        <end position="188"/>
    </location>
</feature>
<keyword evidence="7 8" id="KW-0472">Membrane</keyword>
<keyword evidence="3 8" id="KW-0813">Transport</keyword>
<dbReference type="GO" id="GO:0005886">
    <property type="term" value="C:plasma membrane"/>
    <property type="evidence" value="ECO:0007669"/>
    <property type="project" value="UniProtKB-SubCell"/>
</dbReference>
<name>A0A934K8M8_9BACT</name>
<evidence type="ECO:0000256" key="4">
    <source>
        <dbReference type="ARBA" id="ARBA00022475"/>
    </source>
</evidence>
<dbReference type="PROSITE" id="PS50928">
    <property type="entry name" value="ABC_TM1"/>
    <property type="match status" value="1"/>
</dbReference>
<dbReference type="InterPro" id="IPR000515">
    <property type="entry name" value="MetI-like"/>
</dbReference>
<evidence type="ECO:0000256" key="6">
    <source>
        <dbReference type="ARBA" id="ARBA00022989"/>
    </source>
</evidence>
<feature type="domain" description="ABC transmembrane type-1" evidence="9">
    <location>
        <begin position="78"/>
        <end position="285"/>
    </location>
</feature>
<reference evidence="10" key="1">
    <citation type="submission" date="2020-10" db="EMBL/GenBank/DDBJ databases">
        <title>Ca. Dormibacterota MAGs.</title>
        <authorList>
            <person name="Montgomery K."/>
        </authorList>
    </citation>
    <scope>NUCLEOTIDE SEQUENCE [LARGE SCALE GENOMIC DNA]</scope>
    <source>
        <strain evidence="10">SC8812_S17_10</strain>
    </source>
</reference>
<feature type="transmembrane region" description="Helical" evidence="8">
    <location>
        <begin position="110"/>
        <end position="129"/>
    </location>
</feature>
<dbReference type="CDD" id="cd06261">
    <property type="entry name" value="TM_PBP2"/>
    <property type="match status" value="1"/>
</dbReference>
<feature type="transmembrane region" description="Helical" evidence="8">
    <location>
        <begin position="266"/>
        <end position="288"/>
    </location>
</feature>
<gene>
    <name evidence="10" type="ORF">JF922_22875</name>
</gene>
<evidence type="ECO:0000313" key="11">
    <source>
        <dbReference type="Proteomes" id="UP000612893"/>
    </source>
</evidence>
<dbReference type="EMBL" id="JAEKNR010000227">
    <property type="protein sequence ID" value="MBJ7600899.1"/>
    <property type="molecule type" value="Genomic_DNA"/>
</dbReference>
<keyword evidence="4" id="KW-1003">Cell membrane</keyword>
<accession>A0A934K8M8</accession>
<keyword evidence="6 8" id="KW-1133">Transmembrane helix</keyword>
<proteinExistence type="inferred from homology"/>
<comment type="subcellular location">
    <subcellularLocation>
        <location evidence="1 8">Cell membrane</location>
        <topology evidence="1 8">Multi-pass membrane protein</topology>
    </subcellularLocation>
</comment>
<evidence type="ECO:0000259" key="9">
    <source>
        <dbReference type="PROSITE" id="PS50928"/>
    </source>
</evidence>
<keyword evidence="5 8" id="KW-0812">Transmembrane</keyword>
<dbReference type="AlphaFoldDB" id="A0A934K8M8"/>
<dbReference type="PANTHER" id="PTHR42929">
    <property type="entry name" value="INNER MEMBRANE ABC TRANSPORTER PERMEASE PROTEIN YDCU-RELATED-RELATED"/>
    <property type="match status" value="1"/>
</dbReference>
<evidence type="ECO:0000256" key="7">
    <source>
        <dbReference type="ARBA" id="ARBA00023136"/>
    </source>
</evidence>
<protein>
    <submittedName>
        <fullName evidence="10">ABC transporter permease</fullName>
    </submittedName>
</protein>
<comment type="similarity">
    <text evidence="2">Belongs to the binding-protein-dependent transport system permease family. CysTW subfamily.</text>
</comment>
<evidence type="ECO:0000256" key="1">
    <source>
        <dbReference type="ARBA" id="ARBA00004651"/>
    </source>
</evidence>
<dbReference type="PANTHER" id="PTHR42929:SF1">
    <property type="entry name" value="INNER MEMBRANE ABC TRANSPORTER PERMEASE PROTEIN YDCU-RELATED"/>
    <property type="match status" value="1"/>
</dbReference>
<evidence type="ECO:0000256" key="3">
    <source>
        <dbReference type="ARBA" id="ARBA00022448"/>
    </source>
</evidence>
<keyword evidence="11" id="KW-1185">Reference proteome</keyword>